<evidence type="ECO:0000256" key="3">
    <source>
        <dbReference type="ARBA" id="ARBA00004752"/>
    </source>
</evidence>
<dbReference type="Pfam" id="PF02875">
    <property type="entry name" value="Mur_ligase_C"/>
    <property type="match status" value="1"/>
</dbReference>
<sequence>MTADNYGKKVTLVQLEQVKTLVIGAGRSGLAVARFLKTKGAAVTLTDNKDETALGGDLKILSAAGVRLSLGRYPAPDGFDLVVVSPGVPLSMAPVARARERGVPVIGELELAWRFCRAPLVAITGTNGKTTTTSLLGEIFKHAGVRTLVAGNIGNPLVAEVENFGPSDLIVAEVSSFQLETTVHFHPQVAAILNITPDHLDRHGDMAGYTAAKARIFANQGPKDCAVLNYDDPPVRELAANCPGRVIFFSRVHTLKSGVFIQGGQIMAKMNSHSTPVMPVNDLRLPGAHNLENALAAVACALERGVPERLLADTLRQFPGVPHRLEPVAEIDGVMYVNDSKGTNPDASIKALESYTQPVVLLAGGKNKGNDFTAFVQRAKEKVRAMVVLGQCAGELETAARAAGITRVLKAGDFRQAVFMARNEARPGDVVLLSPACASWDMFKSYEERGDLFREIVLSMRG</sequence>
<evidence type="ECO:0000313" key="22">
    <source>
        <dbReference type="Proteomes" id="UP000078532"/>
    </source>
</evidence>
<dbReference type="Gene3D" id="3.40.1190.10">
    <property type="entry name" value="Mur-like, catalytic domain"/>
    <property type="match status" value="1"/>
</dbReference>
<dbReference type="GO" id="GO:0008764">
    <property type="term" value="F:UDP-N-acetylmuramoylalanine-D-glutamate ligase activity"/>
    <property type="evidence" value="ECO:0007669"/>
    <property type="project" value="UniProtKB-UniRule"/>
</dbReference>
<dbReference type="GO" id="GO:0005524">
    <property type="term" value="F:ATP binding"/>
    <property type="evidence" value="ECO:0007669"/>
    <property type="project" value="UniProtKB-UniRule"/>
</dbReference>
<evidence type="ECO:0000256" key="1">
    <source>
        <dbReference type="ARBA" id="ARBA00002734"/>
    </source>
</evidence>
<dbReference type="UniPathway" id="UPA00219"/>
<dbReference type="EMBL" id="LYVF01000158">
    <property type="protein sequence ID" value="OAT81811.1"/>
    <property type="molecule type" value="Genomic_DNA"/>
</dbReference>
<comment type="pathway">
    <text evidence="3 17 18">Cell wall biogenesis; peptidoglycan biosynthesis.</text>
</comment>
<comment type="similarity">
    <text evidence="4 17">Belongs to the MurCDEF family.</text>
</comment>
<evidence type="ECO:0000256" key="8">
    <source>
        <dbReference type="ARBA" id="ARBA00022598"/>
    </source>
</evidence>
<comment type="function">
    <text evidence="1 17 18">Cell wall formation. Catalyzes the addition of glutamate to the nucleotide precursor UDP-N-acetylmuramoyl-L-alanine (UMA).</text>
</comment>
<feature type="binding site" evidence="17">
    <location>
        <begin position="125"/>
        <end position="131"/>
    </location>
    <ligand>
        <name>ATP</name>
        <dbReference type="ChEBI" id="CHEBI:30616"/>
    </ligand>
</feature>
<dbReference type="GO" id="GO:0071555">
    <property type="term" value="P:cell wall organization"/>
    <property type="evidence" value="ECO:0007669"/>
    <property type="project" value="UniProtKB-KW"/>
</dbReference>
<dbReference type="PANTHER" id="PTHR43692:SF1">
    <property type="entry name" value="UDP-N-ACETYLMURAMOYLALANINE--D-GLUTAMATE LIGASE"/>
    <property type="match status" value="1"/>
</dbReference>
<dbReference type="InterPro" id="IPR036565">
    <property type="entry name" value="Mur-like_cat_sf"/>
</dbReference>
<evidence type="ECO:0000256" key="16">
    <source>
        <dbReference type="ARBA" id="ARBA00047632"/>
    </source>
</evidence>
<keyword evidence="8 17" id="KW-0436">Ligase</keyword>
<comment type="subcellular location">
    <subcellularLocation>
        <location evidence="2 17 18">Cytoplasm</location>
    </subcellularLocation>
</comment>
<dbReference type="HAMAP" id="MF_00639">
    <property type="entry name" value="MurD"/>
    <property type="match status" value="1"/>
</dbReference>
<dbReference type="InterPro" id="IPR005762">
    <property type="entry name" value="MurD"/>
</dbReference>
<evidence type="ECO:0000256" key="9">
    <source>
        <dbReference type="ARBA" id="ARBA00022741"/>
    </source>
</evidence>
<protein>
    <recommendedName>
        <fullName evidence="6 17">UDP-N-acetylmuramoylalanine--D-glutamate ligase</fullName>
        <ecNumber evidence="5 17">6.3.2.9</ecNumber>
    </recommendedName>
    <alternativeName>
        <fullName evidence="15 17">D-glutamic acid-adding enzyme</fullName>
    </alternativeName>
    <alternativeName>
        <fullName evidence="14 17">UDP-N-acetylmuramoyl-L-alanyl-D-glutamate synthetase</fullName>
    </alternativeName>
</protein>
<evidence type="ECO:0000256" key="13">
    <source>
        <dbReference type="ARBA" id="ARBA00023316"/>
    </source>
</evidence>
<evidence type="ECO:0000256" key="2">
    <source>
        <dbReference type="ARBA" id="ARBA00004496"/>
    </source>
</evidence>
<evidence type="ECO:0000256" key="11">
    <source>
        <dbReference type="ARBA" id="ARBA00022960"/>
    </source>
</evidence>
<dbReference type="GO" id="GO:0051301">
    <property type="term" value="P:cell division"/>
    <property type="evidence" value="ECO:0007669"/>
    <property type="project" value="UniProtKB-KW"/>
</dbReference>
<proteinExistence type="inferred from homology"/>
<dbReference type="EC" id="6.3.2.9" evidence="5 17"/>
<reference evidence="21 22" key="1">
    <citation type="submission" date="2016-04" db="EMBL/GenBank/DDBJ databases">
        <authorList>
            <person name="Evans L.H."/>
            <person name="Alamgir A."/>
            <person name="Owens N."/>
            <person name="Weber N.D."/>
            <person name="Virtaneva K."/>
            <person name="Barbian K."/>
            <person name="Babar A."/>
            <person name="Rosenke K."/>
        </authorList>
    </citation>
    <scope>NUCLEOTIDE SEQUENCE [LARGE SCALE GENOMIC DNA]</scope>
    <source>
        <strain evidence="21 22">LMa1</strain>
    </source>
</reference>
<evidence type="ECO:0000259" key="19">
    <source>
        <dbReference type="Pfam" id="PF02875"/>
    </source>
</evidence>
<keyword evidence="17 18" id="KW-0132">Cell division</keyword>
<gene>
    <name evidence="17" type="primary">murD</name>
    <name evidence="21" type="ORF">A6M21_10475</name>
</gene>
<evidence type="ECO:0000259" key="20">
    <source>
        <dbReference type="Pfam" id="PF08245"/>
    </source>
</evidence>
<evidence type="ECO:0000256" key="12">
    <source>
        <dbReference type="ARBA" id="ARBA00022984"/>
    </source>
</evidence>
<evidence type="ECO:0000256" key="6">
    <source>
        <dbReference type="ARBA" id="ARBA00015655"/>
    </source>
</evidence>
<evidence type="ECO:0000256" key="14">
    <source>
        <dbReference type="ARBA" id="ARBA00030398"/>
    </source>
</evidence>
<dbReference type="PANTHER" id="PTHR43692">
    <property type="entry name" value="UDP-N-ACETYLMURAMOYLALANINE--D-GLUTAMATE LIGASE"/>
    <property type="match status" value="1"/>
</dbReference>
<dbReference type="Gene3D" id="3.40.50.720">
    <property type="entry name" value="NAD(P)-binding Rossmann-like Domain"/>
    <property type="match status" value="1"/>
</dbReference>
<dbReference type="SUPFAM" id="SSF53244">
    <property type="entry name" value="MurD-like peptide ligases, peptide-binding domain"/>
    <property type="match status" value="1"/>
</dbReference>
<dbReference type="GO" id="GO:0008360">
    <property type="term" value="P:regulation of cell shape"/>
    <property type="evidence" value="ECO:0007669"/>
    <property type="project" value="UniProtKB-KW"/>
</dbReference>
<evidence type="ECO:0000256" key="17">
    <source>
        <dbReference type="HAMAP-Rule" id="MF_00639"/>
    </source>
</evidence>
<keyword evidence="13 17" id="KW-0961">Cell wall biogenesis/degradation</keyword>
<evidence type="ECO:0000256" key="4">
    <source>
        <dbReference type="ARBA" id="ARBA00010416"/>
    </source>
</evidence>
<comment type="caution">
    <text evidence="21">The sequence shown here is derived from an EMBL/GenBank/DDBJ whole genome shotgun (WGS) entry which is preliminary data.</text>
</comment>
<dbReference type="AlphaFoldDB" id="A0A1B7LEV8"/>
<dbReference type="GO" id="GO:0009252">
    <property type="term" value="P:peptidoglycan biosynthetic process"/>
    <property type="evidence" value="ECO:0007669"/>
    <property type="project" value="UniProtKB-UniRule"/>
</dbReference>
<name>A0A1B7LEV8_9FIRM</name>
<keyword evidence="7 17" id="KW-0963">Cytoplasm</keyword>
<evidence type="ECO:0000313" key="21">
    <source>
        <dbReference type="EMBL" id="OAT81811.1"/>
    </source>
</evidence>
<keyword evidence="11 17" id="KW-0133">Cell shape</keyword>
<dbReference type="InterPro" id="IPR004101">
    <property type="entry name" value="Mur_ligase_C"/>
</dbReference>
<evidence type="ECO:0000256" key="7">
    <source>
        <dbReference type="ARBA" id="ARBA00022490"/>
    </source>
</evidence>
<keyword evidence="10 17" id="KW-0067">ATP-binding</keyword>
<keyword evidence="22" id="KW-1185">Reference proteome</keyword>
<evidence type="ECO:0000256" key="5">
    <source>
        <dbReference type="ARBA" id="ARBA00012212"/>
    </source>
</evidence>
<dbReference type="Gene3D" id="3.90.190.20">
    <property type="entry name" value="Mur ligase, C-terminal domain"/>
    <property type="match status" value="1"/>
</dbReference>
<dbReference type="Proteomes" id="UP000078532">
    <property type="component" value="Unassembled WGS sequence"/>
</dbReference>
<keyword evidence="12 17" id="KW-0573">Peptidoglycan synthesis</keyword>
<evidence type="ECO:0000256" key="18">
    <source>
        <dbReference type="RuleBase" id="RU003664"/>
    </source>
</evidence>
<organism evidence="21 22">
    <name type="scientific">Desulfotomaculum copahuensis</name>
    <dbReference type="NCBI Taxonomy" id="1838280"/>
    <lineage>
        <taxon>Bacteria</taxon>
        <taxon>Bacillati</taxon>
        <taxon>Bacillota</taxon>
        <taxon>Clostridia</taxon>
        <taxon>Eubacteriales</taxon>
        <taxon>Desulfotomaculaceae</taxon>
        <taxon>Desulfotomaculum</taxon>
    </lineage>
</organism>
<dbReference type="Pfam" id="PF08245">
    <property type="entry name" value="Mur_ligase_M"/>
    <property type="match status" value="1"/>
</dbReference>
<dbReference type="STRING" id="1838280.A6M21_10475"/>
<dbReference type="GO" id="GO:0005737">
    <property type="term" value="C:cytoplasm"/>
    <property type="evidence" value="ECO:0007669"/>
    <property type="project" value="UniProtKB-SubCell"/>
</dbReference>
<dbReference type="SUPFAM" id="SSF53623">
    <property type="entry name" value="MurD-like peptide ligases, catalytic domain"/>
    <property type="match status" value="1"/>
</dbReference>
<evidence type="ECO:0000256" key="15">
    <source>
        <dbReference type="ARBA" id="ARBA00032324"/>
    </source>
</evidence>
<evidence type="ECO:0000256" key="10">
    <source>
        <dbReference type="ARBA" id="ARBA00022840"/>
    </source>
</evidence>
<accession>A0A1B7LEV8</accession>
<keyword evidence="9 17" id="KW-0547">Nucleotide-binding</keyword>
<keyword evidence="17 18" id="KW-0131">Cell cycle</keyword>
<dbReference type="NCBIfam" id="TIGR01087">
    <property type="entry name" value="murD"/>
    <property type="match status" value="1"/>
</dbReference>
<feature type="domain" description="Mur ligase central" evidence="20">
    <location>
        <begin position="123"/>
        <end position="301"/>
    </location>
</feature>
<dbReference type="InterPro" id="IPR036615">
    <property type="entry name" value="Mur_ligase_C_dom_sf"/>
</dbReference>
<dbReference type="SUPFAM" id="SSF51984">
    <property type="entry name" value="MurCD N-terminal domain"/>
    <property type="match status" value="1"/>
</dbReference>
<dbReference type="Pfam" id="PF21799">
    <property type="entry name" value="MurD-like_N"/>
    <property type="match status" value="1"/>
</dbReference>
<feature type="domain" description="Mur ligase C-terminal" evidence="19">
    <location>
        <begin position="323"/>
        <end position="437"/>
    </location>
</feature>
<comment type="catalytic activity">
    <reaction evidence="16 17 18">
        <text>UDP-N-acetyl-alpha-D-muramoyl-L-alanine + D-glutamate + ATP = UDP-N-acetyl-alpha-D-muramoyl-L-alanyl-D-glutamate + ADP + phosphate + H(+)</text>
        <dbReference type="Rhea" id="RHEA:16429"/>
        <dbReference type="ChEBI" id="CHEBI:15378"/>
        <dbReference type="ChEBI" id="CHEBI:29986"/>
        <dbReference type="ChEBI" id="CHEBI:30616"/>
        <dbReference type="ChEBI" id="CHEBI:43474"/>
        <dbReference type="ChEBI" id="CHEBI:83898"/>
        <dbReference type="ChEBI" id="CHEBI:83900"/>
        <dbReference type="ChEBI" id="CHEBI:456216"/>
        <dbReference type="EC" id="6.3.2.9"/>
    </reaction>
</comment>
<dbReference type="InterPro" id="IPR013221">
    <property type="entry name" value="Mur_ligase_cen"/>
</dbReference>